<feature type="transmembrane region" description="Helical" evidence="5">
    <location>
        <begin position="6"/>
        <end position="28"/>
    </location>
</feature>
<dbReference type="PATRIC" id="fig|861299.3.peg.2022"/>
<evidence type="ECO:0000313" key="7">
    <source>
        <dbReference type="Proteomes" id="UP000019151"/>
    </source>
</evidence>
<evidence type="ECO:0000256" key="1">
    <source>
        <dbReference type="ARBA" id="ARBA00004141"/>
    </source>
</evidence>
<dbReference type="Proteomes" id="UP000019151">
    <property type="component" value="Chromosome"/>
</dbReference>
<keyword evidence="4 5" id="KW-0472">Membrane</keyword>
<accession>W0REI4</accession>
<dbReference type="PANTHER" id="PTHR11040">
    <property type="entry name" value="ZINC/IRON TRANSPORTER"/>
    <property type="match status" value="1"/>
</dbReference>
<dbReference type="KEGG" id="gba:J421_1987"/>
<proteinExistence type="predicted"/>
<dbReference type="STRING" id="861299.J421_1987"/>
<protein>
    <submittedName>
        <fullName evidence="6">Zinc/iron permease</fullName>
    </submittedName>
</protein>
<dbReference type="InParanoid" id="W0REI4"/>
<keyword evidence="2 5" id="KW-0812">Transmembrane</keyword>
<dbReference type="AlphaFoldDB" id="W0REI4"/>
<keyword evidence="7" id="KW-1185">Reference proteome</keyword>
<evidence type="ECO:0000256" key="5">
    <source>
        <dbReference type="SAM" id="Phobius"/>
    </source>
</evidence>
<dbReference type="GO" id="GO:0005385">
    <property type="term" value="F:zinc ion transmembrane transporter activity"/>
    <property type="evidence" value="ECO:0007669"/>
    <property type="project" value="TreeGrafter"/>
</dbReference>
<feature type="transmembrane region" description="Helical" evidence="5">
    <location>
        <begin position="62"/>
        <end position="81"/>
    </location>
</feature>
<dbReference type="GO" id="GO:0016020">
    <property type="term" value="C:membrane"/>
    <property type="evidence" value="ECO:0007669"/>
    <property type="project" value="UniProtKB-SubCell"/>
</dbReference>
<dbReference type="RefSeq" id="WP_025411020.1">
    <property type="nucleotide sequence ID" value="NZ_CP007128.1"/>
</dbReference>
<dbReference type="Pfam" id="PF02535">
    <property type="entry name" value="Zip"/>
    <property type="match status" value="1"/>
</dbReference>
<sequence>MSDTMRVFVYALYTALATGLGALPFLFVRDLSRRVVAASNAIAAGLMLGASLGLVAEGAQRNGWATFVGVNVGIGFIVLTQRLIGDHEPEIGQFRGAGARRMLLMVVVMTVHSFAEGAAVGVSFGGGMALATAITVAIAVHNVPEGLAISAVLRPQGVSLLACAAWSVFSSLPQPLMAVPAYLFVERVASALPYGLGFAAGAMIFMVLVELLPEAYEQERGRRVALLTGLTLAAMLLFQQYV</sequence>
<name>W0REI4_9BACT</name>
<dbReference type="PANTHER" id="PTHR11040:SF70">
    <property type="entry name" value="OS05G0316100 PROTEIN"/>
    <property type="match status" value="1"/>
</dbReference>
<evidence type="ECO:0000256" key="3">
    <source>
        <dbReference type="ARBA" id="ARBA00022989"/>
    </source>
</evidence>
<reference evidence="6 7" key="1">
    <citation type="journal article" date="2014" name="Genome Announc.">
        <title>Genome Sequence and Methylome of Soil Bacterium Gemmatirosa kalamazoonensis KBS708T, a Member of the Rarely Cultivated Gemmatimonadetes Phylum.</title>
        <authorList>
            <person name="Debruyn J.M."/>
            <person name="Radosevich M."/>
            <person name="Wommack K.E."/>
            <person name="Polson S.W."/>
            <person name="Hauser L.J."/>
            <person name="Fawaz M.N."/>
            <person name="Korlach J."/>
            <person name="Tsai Y.C."/>
        </authorList>
    </citation>
    <scope>NUCLEOTIDE SEQUENCE [LARGE SCALE GENOMIC DNA]</scope>
    <source>
        <strain evidence="6 7">KBS708</strain>
    </source>
</reference>
<feature type="transmembrane region" description="Helical" evidence="5">
    <location>
        <begin position="35"/>
        <end position="56"/>
    </location>
</feature>
<dbReference type="OrthoDB" id="9787346at2"/>
<keyword evidence="3 5" id="KW-1133">Transmembrane helix</keyword>
<feature type="transmembrane region" description="Helical" evidence="5">
    <location>
        <begin position="191"/>
        <end position="212"/>
    </location>
</feature>
<dbReference type="InterPro" id="IPR003689">
    <property type="entry name" value="ZIP"/>
</dbReference>
<evidence type="ECO:0000313" key="6">
    <source>
        <dbReference type="EMBL" id="AHG89524.1"/>
    </source>
</evidence>
<dbReference type="eggNOG" id="COG0428">
    <property type="taxonomic scope" value="Bacteria"/>
</dbReference>
<dbReference type="HOGENOM" id="CLU_015114_2_0_0"/>
<evidence type="ECO:0000256" key="4">
    <source>
        <dbReference type="ARBA" id="ARBA00023136"/>
    </source>
</evidence>
<gene>
    <name evidence="6" type="ORF">J421_1987</name>
</gene>
<comment type="subcellular location">
    <subcellularLocation>
        <location evidence="1">Membrane</location>
        <topology evidence="1">Multi-pass membrane protein</topology>
    </subcellularLocation>
</comment>
<feature type="transmembrane region" description="Helical" evidence="5">
    <location>
        <begin position="224"/>
        <end position="241"/>
    </location>
</feature>
<dbReference type="EMBL" id="CP007128">
    <property type="protein sequence ID" value="AHG89524.1"/>
    <property type="molecule type" value="Genomic_DNA"/>
</dbReference>
<evidence type="ECO:0000256" key="2">
    <source>
        <dbReference type="ARBA" id="ARBA00022692"/>
    </source>
</evidence>
<organism evidence="6 7">
    <name type="scientific">Gemmatirosa kalamazoonensis</name>
    <dbReference type="NCBI Taxonomy" id="861299"/>
    <lineage>
        <taxon>Bacteria</taxon>
        <taxon>Pseudomonadati</taxon>
        <taxon>Gemmatimonadota</taxon>
        <taxon>Gemmatimonadia</taxon>
        <taxon>Gemmatimonadales</taxon>
        <taxon>Gemmatimonadaceae</taxon>
        <taxon>Gemmatirosa</taxon>
    </lineage>
</organism>